<dbReference type="KEGG" id="emar:D1013_00505"/>
<protein>
    <recommendedName>
        <fullName evidence="3">Phosphoinositide phospholipase C, Ca2+-dependent</fullName>
    </recommendedName>
</protein>
<dbReference type="OrthoDB" id="195526at2"/>
<organism evidence="1 2">
    <name type="scientific">Euzebyella marina</name>
    <dbReference type="NCBI Taxonomy" id="1761453"/>
    <lineage>
        <taxon>Bacteria</taxon>
        <taxon>Pseudomonadati</taxon>
        <taxon>Bacteroidota</taxon>
        <taxon>Flavobacteriia</taxon>
        <taxon>Flavobacteriales</taxon>
        <taxon>Flavobacteriaceae</taxon>
        <taxon>Euzebyella</taxon>
    </lineage>
</organism>
<proteinExistence type="predicted"/>
<dbReference type="GO" id="GO:0008081">
    <property type="term" value="F:phosphoric diester hydrolase activity"/>
    <property type="evidence" value="ECO:0007669"/>
    <property type="project" value="InterPro"/>
</dbReference>
<evidence type="ECO:0008006" key="3">
    <source>
        <dbReference type="Google" id="ProtNLM"/>
    </source>
</evidence>
<dbReference type="RefSeq" id="WP_121850540.1">
    <property type="nucleotide sequence ID" value="NZ_CP032050.1"/>
</dbReference>
<accession>A0A3G2LBB4</accession>
<dbReference type="EMBL" id="CP032050">
    <property type="protein sequence ID" value="AYN69549.1"/>
    <property type="molecule type" value="Genomic_DNA"/>
</dbReference>
<dbReference type="InterPro" id="IPR032075">
    <property type="entry name" value="PI-PLC-C1"/>
</dbReference>
<gene>
    <name evidence="1" type="ORF">D1013_00505</name>
</gene>
<reference evidence="1 2" key="1">
    <citation type="submission" date="2018-08" db="EMBL/GenBank/DDBJ databases">
        <title>The reduced genetic potential of extracellular carbohydrate catabolism in Euzebyella marina RN62, a Flavobacteriia bacterium isolated from the hadal water.</title>
        <authorList>
            <person name="Xue C."/>
        </authorList>
    </citation>
    <scope>NUCLEOTIDE SEQUENCE [LARGE SCALE GENOMIC DNA]</scope>
    <source>
        <strain evidence="1 2">RN62</strain>
    </source>
</reference>
<evidence type="ECO:0000313" key="2">
    <source>
        <dbReference type="Proteomes" id="UP000276309"/>
    </source>
</evidence>
<dbReference type="CDD" id="cd08589">
    <property type="entry name" value="PI-PLCc_SaPLC1_like"/>
    <property type="match status" value="1"/>
</dbReference>
<dbReference type="AlphaFoldDB" id="A0A3G2LBB4"/>
<dbReference type="GO" id="GO:0006629">
    <property type="term" value="P:lipid metabolic process"/>
    <property type="evidence" value="ECO:0007669"/>
    <property type="project" value="InterPro"/>
</dbReference>
<dbReference type="Gene3D" id="3.20.20.190">
    <property type="entry name" value="Phosphatidylinositol (PI) phosphodiesterase"/>
    <property type="match status" value="1"/>
</dbReference>
<dbReference type="InterPro" id="IPR017946">
    <property type="entry name" value="PLC-like_Pdiesterase_TIM-brl"/>
</dbReference>
<keyword evidence="2" id="KW-1185">Reference proteome</keyword>
<dbReference type="Proteomes" id="UP000276309">
    <property type="component" value="Chromosome"/>
</dbReference>
<name>A0A3G2LBB4_9FLAO</name>
<dbReference type="Pfam" id="PF16670">
    <property type="entry name" value="PI-PLC-C1"/>
    <property type="match status" value="1"/>
</dbReference>
<evidence type="ECO:0000313" key="1">
    <source>
        <dbReference type="EMBL" id="AYN69549.1"/>
    </source>
</evidence>
<sequence length="358" mass="40922">MKFIPIICSVFLLGIIFISKPPLKIQNDTIKLNDIQIIGSHNSYKIAIEEPLFNLLLQKDSSLKSLEYEHIPLNDQLNLGLRSLELDVFDDPDGSYYSNPKGLDFIKEKGLAPLPFDEEKKLQEPGLKVFHVQEFDFRSHHLLFKEALEELKIWSSSNIGHTPIIITLNAKDGQIPQTRKPFPFTAKALKNIDKEIREVFSEEQLIVPDLVRGNFNTLQEAILANGWPNLNDVKNRFMFVLDEGDTKADAYISNFPNLEGAALFVNKEEGNPTSAFRIINDPIKNFDKIKNLVSKGYLVRTRADANTKEARTNDYKRFEKAKNSGAQIITTDYYMPSKLFKSDFKVSFEDGTFEKIQK</sequence>
<dbReference type="SUPFAM" id="SSF51695">
    <property type="entry name" value="PLC-like phosphodiesterases"/>
    <property type="match status" value="1"/>
</dbReference>